<protein>
    <recommendedName>
        <fullName evidence="4">Hydroxyproline-rich glycoprotein family protein</fullName>
    </recommendedName>
</protein>
<sequence>MRGSKRGRISMEKDDKVDKVKEEPRLSGAYIRSLVKQLTSARTKLPVNGEDGRLPKVLNTNGDCFPDANSISMQQESPLPLPSPSPKPQQKKQVRRRQHTTRPYQERLLNMAEARKEIVTALKFHRASMKQQQAPPNNQPLRQESATNNNYSGPYDNWPIPISTIAPPPPPSVYHQNLNIKLPNQTLASSSSSSSSSSATVSVATEEVAVANSLHHAMDDEEMEEIRSLGEQHQMEWNDSVNLVMSARWFEFLKTMEIGPNKKDDYGGFNPFDEVIEFPHWSINSNEQHFSDDCLQDQDPALPCMEIGEIDGGCLSLKQD</sequence>
<evidence type="ECO:0008006" key="4">
    <source>
        <dbReference type="Google" id="ProtNLM"/>
    </source>
</evidence>
<name>A0AA38S8F4_9ASTR</name>
<keyword evidence="3" id="KW-1185">Reference proteome</keyword>
<evidence type="ECO:0000256" key="1">
    <source>
        <dbReference type="SAM" id="MobiDB-lite"/>
    </source>
</evidence>
<feature type="compositionally biased region" description="Basic and acidic residues" evidence="1">
    <location>
        <begin position="9"/>
        <end position="25"/>
    </location>
</feature>
<feature type="region of interest" description="Disordered" evidence="1">
    <location>
        <begin position="1"/>
        <end position="26"/>
    </location>
</feature>
<dbReference type="AlphaFoldDB" id="A0AA38S8F4"/>
<organism evidence="2 3">
    <name type="scientific">Centaurea solstitialis</name>
    <name type="common">yellow star-thistle</name>
    <dbReference type="NCBI Taxonomy" id="347529"/>
    <lineage>
        <taxon>Eukaryota</taxon>
        <taxon>Viridiplantae</taxon>
        <taxon>Streptophyta</taxon>
        <taxon>Embryophyta</taxon>
        <taxon>Tracheophyta</taxon>
        <taxon>Spermatophyta</taxon>
        <taxon>Magnoliopsida</taxon>
        <taxon>eudicotyledons</taxon>
        <taxon>Gunneridae</taxon>
        <taxon>Pentapetalae</taxon>
        <taxon>asterids</taxon>
        <taxon>campanulids</taxon>
        <taxon>Asterales</taxon>
        <taxon>Asteraceae</taxon>
        <taxon>Carduoideae</taxon>
        <taxon>Cardueae</taxon>
        <taxon>Centaureinae</taxon>
        <taxon>Centaurea</taxon>
    </lineage>
</organism>
<proteinExistence type="predicted"/>
<reference evidence="2" key="1">
    <citation type="submission" date="2023-03" db="EMBL/GenBank/DDBJ databases">
        <title>Chromosome-scale reference genome and RAD-based genetic map of yellow starthistle (Centaurea solstitialis) reveal putative structural variation and QTLs associated with invader traits.</title>
        <authorList>
            <person name="Reatini B."/>
            <person name="Cang F.A."/>
            <person name="Jiang Q."/>
            <person name="Mckibben M.T.W."/>
            <person name="Barker M.S."/>
            <person name="Rieseberg L.H."/>
            <person name="Dlugosch K.M."/>
        </authorList>
    </citation>
    <scope>NUCLEOTIDE SEQUENCE</scope>
    <source>
        <strain evidence="2">CAN-66</strain>
        <tissue evidence="2">Leaf</tissue>
    </source>
</reference>
<feature type="region of interest" description="Disordered" evidence="1">
    <location>
        <begin position="126"/>
        <end position="154"/>
    </location>
</feature>
<dbReference type="Proteomes" id="UP001172457">
    <property type="component" value="Chromosome 8"/>
</dbReference>
<feature type="compositionally biased region" description="Polar residues" evidence="1">
    <location>
        <begin position="129"/>
        <end position="152"/>
    </location>
</feature>
<evidence type="ECO:0000313" key="3">
    <source>
        <dbReference type="Proteomes" id="UP001172457"/>
    </source>
</evidence>
<accession>A0AA38S8F4</accession>
<comment type="caution">
    <text evidence="2">The sequence shown here is derived from an EMBL/GenBank/DDBJ whole genome shotgun (WGS) entry which is preliminary data.</text>
</comment>
<feature type="region of interest" description="Disordered" evidence="1">
    <location>
        <begin position="41"/>
        <end position="109"/>
    </location>
</feature>
<dbReference type="EMBL" id="JARYMX010000008">
    <property type="protein sequence ID" value="KAJ9538424.1"/>
    <property type="molecule type" value="Genomic_DNA"/>
</dbReference>
<feature type="compositionally biased region" description="Basic residues" evidence="1">
    <location>
        <begin position="89"/>
        <end position="100"/>
    </location>
</feature>
<evidence type="ECO:0000313" key="2">
    <source>
        <dbReference type="EMBL" id="KAJ9538424.1"/>
    </source>
</evidence>
<dbReference type="PANTHER" id="PTHR37256:SF1">
    <property type="entry name" value="MYB-LIKE PROTEIN A"/>
    <property type="match status" value="1"/>
</dbReference>
<gene>
    <name evidence="2" type="ORF">OSB04_031157</name>
</gene>
<dbReference type="PANTHER" id="PTHR37256">
    <property type="entry name" value="E1A-BINDING PROTEIN P400-LIKE"/>
    <property type="match status" value="1"/>
</dbReference>